<gene>
    <name evidence="8" type="ORF">NCTC12112_01949</name>
</gene>
<evidence type="ECO:0000256" key="6">
    <source>
        <dbReference type="ARBA" id="ARBA00023136"/>
    </source>
</evidence>
<dbReference type="GO" id="GO:0005886">
    <property type="term" value="C:plasma membrane"/>
    <property type="evidence" value="ECO:0007669"/>
    <property type="project" value="UniProtKB-SubCell"/>
</dbReference>
<evidence type="ECO:0000256" key="1">
    <source>
        <dbReference type="ARBA" id="ARBA00004651"/>
    </source>
</evidence>
<dbReference type="KEGG" id="ful:C4N20_00400"/>
<dbReference type="AlphaFoldDB" id="A0AAX1TNP0"/>
<dbReference type="GeneID" id="78453250"/>
<feature type="transmembrane region" description="Helical" evidence="7">
    <location>
        <begin position="169"/>
        <end position="186"/>
    </location>
</feature>
<dbReference type="EMBL" id="LS483487">
    <property type="protein sequence ID" value="SQJ05682.1"/>
    <property type="molecule type" value="Genomic_DNA"/>
</dbReference>
<evidence type="ECO:0000313" key="9">
    <source>
        <dbReference type="Proteomes" id="UP000249008"/>
    </source>
</evidence>
<dbReference type="GO" id="GO:0015109">
    <property type="term" value="F:chromate transmembrane transporter activity"/>
    <property type="evidence" value="ECO:0007669"/>
    <property type="project" value="InterPro"/>
</dbReference>
<dbReference type="PANTHER" id="PTHR43663:SF1">
    <property type="entry name" value="CHROMATE TRANSPORTER"/>
    <property type="match status" value="1"/>
</dbReference>
<dbReference type="RefSeq" id="WP_005982053.1">
    <property type="nucleotide sequence ID" value="NZ_BAABXY010000001.1"/>
</dbReference>
<dbReference type="Pfam" id="PF02417">
    <property type="entry name" value="Chromate_transp"/>
    <property type="match status" value="1"/>
</dbReference>
<keyword evidence="5 7" id="KW-1133">Transmembrane helix</keyword>
<dbReference type="PANTHER" id="PTHR43663">
    <property type="entry name" value="CHROMATE TRANSPORT PROTEIN-RELATED"/>
    <property type="match status" value="1"/>
</dbReference>
<protein>
    <submittedName>
        <fullName evidence="8">Chromate transporter, chromate ion transporter (CHR) family</fullName>
    </submittedName>
</protein>
<evidence type="ECO:0000256" key="4">
    <source>
        <dbReference type="ARBA" id="ARBA00022692"/>
    </source>
</evidence>
<accession>A0AAX1TNP0</accession>
<feature type="transmembrane region" description="Helical" evidence="7">
    <location>
        <begin position="77"/>
        <end position="101"/>
    </location>
</feature>
<dbReference type="Proteomes" id="UP000249008">
    <property type="component" value="Chromosome 1"/>
</dbReference>
<sequence length="187" mass="20266">MIYLNLFISFFKIGLFSIGGGYAAMPLIKSQVVDLHQWLTLKEFTDIITIAEMTPGSVSLNCATFVGIQIAGIKGALVATLGCITPSFIVVMIFTFLYFKYGDLKVIKGILRGLRPAVVGLIASAGTTIALIAFFGDRINLKENHLNYISVAIFLCAVVALRKFKVNPICVMLASGICGIGIYEFLI</sequence>
<proteinExistence type="inferred from homology"/>
<keyword evidence="4 7" id="KW-0812">Transmembrane</keyword>
<evidence type="ECO:0000313" key="8">
    <source>
        <dbReference type="EMBL" id="SQJ05682.1"/>
    </source>
</evidence>
<comment type="similarity">
    <text evidence="2">Belongs to the chromate ion transporter (CHR) (TC 2.A.51) family.</text>
</comment>
<evidence type="ECO:0000256" key="5">
    <source>
        <dbReference type="ARBA" id="ARBA00022989"/>
    </source>
</evidence>
<evidence type="ECO:0000256" key="2">
    <source>
        <dbReference type="ARBA" id="ARBA00005262"/>
    </source>
</evidence>
<organism evidence="8 9">
    <name type="scientific">Fusobacterium ulcerans</name>
    <dbReference type="NCBI Taxonomy" id="861"/>
    <lineage>
        <taxon>Bacteria</taxon>
        <taxon>Fusobacteriati</taxon>
        <taxon>Fusobacteriota</taxon>
        <taxon>Fusobacteriia</taxon>
        <taxon>Fusobacteriales</taxon>
        <taxon>Fusobacteriaceae</taxon>
        <taxon>Fusobacterium</taxon>
    </lineage>
</organism>
<keyword evidence="6 7" id="KW-0472">Membrane</keyword>
<feature type="transmembrane region" description="Helical" evidence="7">
    <location>
        <begin position="113"/>
        <end position="134"/>
    </location>
</feature>
<dbReference type="InterPro" id="IPR003370">
    <property type="entry name" value="Chromate_transpt"/>
</dbReference>
<comment type="subcellular location">
    <subcellularLocation>
        <location evidence="1">Cell membrane</location>
        <topology evidence="1">Multi-pass membrane protein</topology>
    </subcellularLocation>
</comment>
<feature type="transmembrane region" description="Helical" evidence="7">
    <location>
        <begin position="49"/>
        <end position="71"/>
    </location>
</feature>
<feature type="transmembrane region" description="Helical" evidence="7">
    <location>
        <begin position="6"/>
        <end position="28"/>
    </location>
</feature>
<dbReference type="InterPro" id="IPR052518">
    <property type="entry name" value="CHR_Transporter"/>
</dbReference>
<keyword evidence="3" id="KW-1003">Cell membrane</keyword>
<evidence type="ECO:0000256" key="7">
    <source>
        <dbReference type="SAM" id="Phobius"/>
    </source>
</evidence>
<reference evidence="8 9" key="1">
    <citation type="submission" date="2018-06" db="EMBL/GenBank/DDBJ databases">
        <authorList>
            <consortium name="Pathogen Informatics"/>
            <person name="Doyle S."/>
        </authorList>
    </citation>
    <scope>NUCLEOTIDE SEQUENCE [LARGE SCALE GENOMIC DNA]</scope>
    <source>
        <strain evidence="8 9">NCTC12112</strain>
    </source>
</reference>
<evidence type="ECO:0000256" key="3">
    <source>
        <dbReference type="ARBA" id="ARBA00022475"/>
    </source>
</evidence>
<name>A0AAX1TNP0_9FUSO</name>